<dbReference type="GO" id="GO:0009089">
    <property type="term" value="P:lysine biosynthetic process via diaminopimelate"/>
    <property type="evidence" value="ECO:0007669"/>
    <property type="project" value="TreeGrafter"/>
</dbReference>
<dbReference type="GO" id="GO:0008836">
    <property type="term" value="F:diaminopimelate decarboxylase activity"/>
    <property type="evidence" value="ECO:0007669"/>
    <property type="project" value="TreeGrafter"/>
</dbReference>
<dbReference type="Gene3D" id="3.20.20.10">
    <property type="entry name" value="Alanine racemase"/>
    <property type="match status" value="1"/>
</dbReference>
<evidence type="ECO:0000256" key="1">
    <source>
        <dbReference type="ARBA" id="ARBA00001933"/>
    </source>
</evidence>
<proteinExistence type="predicted"/>
<dbReference type="Pfam" id="PF02784">
    <property type="entry name" value="Orn_Arg_deC_N"/>
    <property type="match status" value="1"/>
</dbReference>
<dbReference type="Gene3D" id="2.40.37.10">
    <property type="entry name" value="Lyase, Ornithine Decarboxylase, Chain A, domain 1"/>
    <property type="match status" value="1"/>
</dbReference>
<dbReference type="PANTHER" id="PTHR43727:SF2">
    <property type="entry name" value="GROUP IV DECARBOXYLASE"/>
    <property type="match status" value="1"/>
</dbReference>
<dbReference type="EMBL" id="VICH01000004">
    <property type="protein sequence ID" value="TQV69574.1"/>
    <property type="molecule type" value="Genomic_DNA"/>
</dbReference>
<comment type="caution">
    <text evidence="5">The sequence shown here is derived from an EMBL/GenBank/DDBJ whole genome shotgun (WGS) entry which is preliminary data.</text>
</comment>
<sequence>MSLEPLNQLLSDTQQPICAYYYDLDALAERTKRIVSQLPKQVRFYYAIKANSDLPVLSTLAPHIFGFEVASLGEVTNAREAAADAPIAFGGPSKTNPELEGALLAGVELYHIESAFQLARLSALAATHGRSVNVLLRVNPRFELPDATLQMAGKPTQFGIDQLQIDDILASRDQFEHVNIIGFHFHALSNNLNAASHLKLVETYLQTCGSWQETHRLDIKLINVGGGIGIDYSAADTHFDWGAYCSGLQTLLDNALPQGVEIAMECGRFVTADCGIYLTEVVDIKQNHDQHFAVLRGGTHQFRLPASWQHNHPFHVVKRDQWDYPYPRPHITQDAVTLCGELCTPKDVLARNVMIGELRVGDLVVFDKAGAYGWHISHHDFLSHPHPDRYYMRNGCLFS</sequence>
<dbReference type="PANTHER" id="PTHR43727">
    <property type="entry name" value="DIAMINOPIMELATE DECARBOXYLASE"/>
    <property type="match status" value="1"/>
</dbReference>
<dbReference type="InterPro" id="IPR009006">
    <property type="entry name" value="Ala_racemase/Decarboxylase_C"/>
</dbReference>
<keyword evidence="6" id="KW-1185">Reference proteome</keyword>
<evidence type="ECO:0000259" key="4">
    <source>
        <dbReference type="Pfam" id="PF02784"/>
    </source>
</evidence>
<evidence type="ECO:0000313" key="6">
    <source>
        <dbReference type="Proteomes" id="UP000315816"/>
    </source>
</evidence>
<dbReference type="GO" id="GO:0006596">
    <property type="term" value="P:polyamine biosynthetic process"/>
    <property type="evidence" value="ECO:0007669"/>
    <property type="project" value="InterPro"/>
</dbReference>
<dbReference type="SUPFAM" id="SSF50621">
    <property type="entry name" value="Alanine racemase C-terminal domain-like"/>
    <property type="match status" value="1"/>
</dbReference>
<dbReference type="PRINTS" id="PR01182">
    <property type="entry name" value="ORNDCRBXLASE"/>
</dbReference>
<dbReference type="Proteomes" id="UP000315816">
    <property type="component" value="Unassembled WGS sequence"/>
</dbReference>
<keyword evidence="2 3" id="KW-0663">Pyridoxal phosphate</keyword>
<comment type="cofactor">
    <cofactor evidence="1 3">
        <name>pyridoxal 5'-phosphate</name>
        <dbReference type="ChEBI" id="CHEBI:597326"/>
    </cofactor>
</comment>
<evidence type="ECO:0000256" key="3">
    <source>
        <dbReference type="PIRSR" id="PIRSR600183-50"/>
    </source>
</evidence>
<reference evidence="5 6" key="1">
    <citation type="submission" date="2019-06" db="EMBL/GenBank/DDBJ databases">
        <title>A novel species of marine bacteria.</title>
        <authorList>
            <person name="Wang Y."/>
        </authorList>
    </citation>
    <scope>NUCLEOTIDE SEQUENCE [LARGE SCALE GENOMIC DNA]</scope>
    <source>
        <strain evidence="5 6">MA1-10</strain>
    </source>
</reference>
<evidence type="ECO:0000313" key="5">
    <source>
        <dbReference type="EMBL" id="TQV69574.1"/>
    </source>
</evidence>
<protein>
    <submittedName>
        <fullName evidence="5">Type III PLP-dependent enzyme</fullName>
    </submittedName>
</protein>
<feature type="modified residue" description="N6-(pyridoxal phosphate)lysine" evidence="3">
    <location>
        <position position="49"/>
    </location>
</feature>
<dbReference type="InterPro" id="IPR002433">
    <property type="entry name" value="Orn_de-COase"/>
</dbReference>
<organism evidence="5 6">
    <name type="scientific">Aliiroseovarius halocynthiae</name>
    <dbReference type="NCBI Taxonomy" id="985055"/>
    <lineage>
        <taxon>Bacteria</taxon>
        <taxon>Pseudomonadati</taxon>
        <taxon>Pseudomonadota</taxon>
        <taxon>Alphaproteobacteria</taxon>
        <taxon>Rhodobacterales</taxon>
        <taxon>Paracoccaceae</taxon>
        <taxon>Aliiroseovarius</taxon>
    </lineage>
</organism>
<dbReference type="AlphaFoldDB" id="A0A545SX94"/>
<dbReference type="InterPro" id="IPR029066">
    <property type="entry name" value="PLP-binding_barrel"/>
</dbReference>
<gene>
    <name evidence="5" type="ORF">FIL88_06450</name>
</gene>
<dbReference type="SUPFAM" id="SSF51419">
    <property type="entry name" value="PLP-binding barrel"/>
    <property type="match status" value="1"/>
</dbReference>
<name>A0A545SX94_9RHOB</name>
<dbReference type="OrthoDB" id="9802241at2"/>
<feature type="domain" description="Orn/DAP/Arg decarboxylase 2 N-terminal" evidence="4">
    <location>
        <begin position="25"/>
        <end position="272"/>
    </location>
</feature>
<dbReference type="InterPro" id="IPR000183">
    <property type="entry name" value="Orn/DAP/Arg_de-COase"/>
</dbReference>
<dbReference type="PRINTS" id="PR01179">
    <property type="entry name" value="ODADCRBXLASE"/>
</dbReference>
<dbReference type="CDD" id="cd06843">
    <property type="entry name" value="PLPDE_III_PvsE_like"/>
    <property type="match status" value="1"/>
</dbReference>
<accession>A0A545SX94</accession>
<dbReference type="InterPro" id="IPR022644">
    <property type="entry name" value="De-COase2_N"/>
</dbReference>
<feature type="active site" description="Proton donor" evidence="3">
    <location>
        <position position="343"/>
    </location>
</feature>
<evidence type="ECO:0000256" key="2">
    <source>
        <dbReference type="ARBA" id="ARBA00022898"/>
    </source>
</evidence>